<dbReference type="InterPro" id="IPR006447">
    <property type="entry name" value="Myb_dom_plants"/>
</dbReference>
<reference evidence="6" key="2">
    <citation type="journal article" date="2024" name="Plant">
        <title>Genomic evolution and insights into agronomic trait innovations of Sesamum species.</title>
        <authorList>
            <person name="Miao H."/>
            <person name="Wang L."/>
            <person name="Qu L."/>
            <person name="Liu H."/>
            <person name="Sun Y."/>
            <person name="Le M."/>
            <person name="Wang Q."/>
            <person name="Wei S."/>
            <person name="Zheng Y."/>
            <person name="Lin W."/>
            <person name="Duan Y."/>
            <person name="Cao H."/>
            <person name="Xiong S."/>
            <person name="Wang X."/>
            <person name="Wei L."/>
            <person name="Li C."/>
            <person name="Ma Q."/>
            <person name="Ju M."/>
            <person name="Zhao R."/>
            <person name="Li G."/>
            <person name="Mu C."/>
            <person name="Tian Q."/>
            <person name="Mei H."/>
            <person name="Zhang T."/>
            <person name="Gao T."/>
            <person name="Zhang H."/>
        </authorList>
    </citation>
    <scope>NUCLEOTIDE SEQUENCE</scope>
    <source>
        <strain evidence="6">G02</strain>
    </source>
</reference>
<dbReference type="PANTHER" id="PTHR31499">
    <property type="entry name" value="MYB FAMILY TRANSCRIPTION FACTOR PHL11"/>
    <property type="match status" value="1"/>
</dbReference>
<evidence type="ECO:0000256" key="2">
    <source>
        <dbReference type="ARBA" id="ARBA00023163"/>
    </source>
</evidence>
<keyword evidence="2" id="KW-0804">Transcription</keyword>
<keyword evidence="1" id="KW-0805">Transcription regulation</keyword>
<sequence length="225" mass="24803">MLLFNHSSSSAPTKQRMRWTPELHEAFVEAVNKLGGSESRSYSKGVLKLMKVEGLTIIVKSHLQEAIFSISGSSERKSASIEELSSLDLKTGIEITEALRLQMEVQKRLHEQLEIQRNLQLRIEEQGRYLQMMFEKQCKSGVDLLKGASSSNEKTDAVQNSQARDNSGVEADNSSQGGDPPNTATGSGENSQMMERQQNVPGSEIPGNPNGKVESPPPKRAKVHK</sequence>
<keyword evidence="3" id="KW-0539">Nucleus</keyword>
<name>A0AAW2UP06_SESRA</name>
<evidence type="ECO:0000256" key="4">
    <source>
        <dbReference type="SAM" id="MobiDB-lite"/>
    </source>
</evidence>
<proteinExistence type="predicted"/>
<reference evidence="6" key="1">
    <citation type="submission" date="2020-06" db="EMBL/GenBank/DDBJ databases">
        <authorList>
            <person name="Li T."/>
            <person name="Hu X."/>
            <person name="Zhang T."/>
            <person name="Song X."/>
            <person name="Zhang H."/>
            <person name="Dai N."/>
            <person name="Sheng W."/>
            <person name="Hou X."/>
            <person name="Wei L."/>
        </authorList>
    </citation>
    <scope>NUCLEOTIDE SEQUENCE</scope>
    <source>
        <strain evidence="6">G02</strain>
        <tissue evidence="6">Leaf</tissue>
    </source>
</reference>
<dbReference type="InterPro" id="IPR009057">
    <property type="entry name" value="Homeodomain-like_sf"/>
</dbReference>
<evidence type="ECO:0000313" key="6">
    <source>
        <dbReference type="EMBL" id="KAL0418617.1"/>
    </source>
</evidence>
<feature type="compositionally biased region" description="Polar residues" evidence="4">
    <location>
        <begin position="148"/>
        <end position="165"/>
    </location>
</feature>
<dbReference type="NCBIfam" id="TIGR01557">
    <property type="entry name" value="myb_SHAQKYF"/>
    <property type="match status" value="1"/>
</dbReference>
<evidence type="ECO:0000256" key="1">
    <source>
        <dbReference type="ARBA" id="ARBA00023015"/>
    </source>
</evidence>
<dbReference type="Pfam" id="PF14379">
    <property type="entry name" value="Myb_CC_LHEQLE"/>
    <property type="match status" value="1"/>
</dbReference>
<dbReference type="PANTHER" id="PTHR31499:SF80">
    <property type="entry name" value="HTH MYB-TYPE DOMAIN-CONTAINING PROTEIN"/>
    <property type="match status" value="1"/>
</dbReference>
<gene>
    <name evidence="6" type="ORF">Sradi_1275200</name>
</gene>
<dbReference type="Gene3D" id="1.10.10.60">
    <property type="entry name" value="Homeodomain-like"/>
    <property type="match status" value="1"/>
</dbReference>
<evidence type="ECO:0000256" key="3">
    <source>
        <dbReference type="ARBA" id="ARBA00023242"/>
    </source>
</evidence>
<dbReference type="InterPro" id="IPR025756">
    <property type="entry name" value="Myb_CC_LHEQLE"/>
</dbReference>
<dbReference type="AlphaFoldDB" id="A0AAW2UP06"/>
<feature type="region of interest" description="Disordered" evidence="4">
    <location>
        <begin position="146"/>
        <end position="225"/>
    </location>
</feature>
<dbReference type="InterPro" id="IPR046955">
    <property type="entry name" value="PHR1-like"/>
</dbReference>
<dbReference type="GO" id="GO:0003700">
    <property type="term" value="F:DNA-binding transcription factor activity"/>
    <property type="evidence" value="ECO:0007669"/>
    <property type="project" value="InterPro"/>
</dbReference>
<feature type="domain" description="MYB-CC type transcription factor LHEQLE-containing" evidence="5">
    <location>
        <begin position="93"/>
        <end position="139"/>
    </location>
</feature>
<protein>
    <submittedName>
        <fullName evidence="6">Protein PHOSPHATE STARVATION RESPONSE 1</fullName>
    </submittedName>
</protein>
<dbReference type="SUPFAM" id="SSF46689">
    <property type="entry name" value="Homeodomain-like"/>
    <property type="match status" value="1"/>
</dbReference>
<dbReference type="EMBL" id="JACGWJ010000005">
    <property type="protein sequence ID" value="KAL0418617.1"/>
    <property type="molecule type" value="Genomic_DNA"/>
</dbReference>
<evidence type="ECO:0000259" key="5">
    <source>
        <dbReference type="Pfam" id="PF14379"/>
    </source>
</evidence>
<feature type="compositionally biased region" description="Polar residues" evidence="4">
    <location>
        <begin position="172"/>
        <end position="201"/>
    </location>
</feature>
<dbReference type="GO" id="GO:0003677">
    <property type="term" value="F:DNA binding"/>
    <property type="evidence" value="ECO:0007669"/>
    <property type="project" value="InterPro"/>
</dbReference>
<organism evidence="6">
    <name type="scientific">Sesamum radiatum</name>
    <name type="common">Black benniseed</name>
    <dbReference type="NCBI Taxonomy" id="300843"/>
    <lineage>
        <taxon>Eukaryota</taxon>
        <taxon>Viridiplantae</taxon>
        <taxon>Streptophyta</taxon>
        <taxon>Embryophyta</taxon>
        <taxon>Tracheophyta</taxon>
        <taxon>Spermatophyta</taxon>
        <taxon>Magnoliopsida</taxon>
        <taxon>eudicotyledons</taxon>
        <taxon>Gunneridae</taxon>
        <taxon>Pentapetalae</taxon>
        <taxon>asterids</taxon>
        <taxon>lamiids</taxon>
        <taxon>Lamiales</taxon>
        <taxon>Pedaliaceae</taxon>
        <taxon>Sesamum</taxon>
    </lineage>
</organism>
<comment type="caution">
    <text evidence="6">The sequence shown here is derived from an EMBL/GenBank/DDBJ whole genome shotgun (WGS) entry which is preliminary data.</text>
</comment>
<accession>A0AAW2UP06</accession>